<organism evidence="1 2">
    <name type="scientific">Choiromyces venosus 120613-1</name>
    <dbReference type="NCBI Taxonomy" id="1336337"/>
    <lineage>
        <taxon>Eukaryota</taxon>
        <taxon>Fungi</taxon>
        <taxon>Dikarya</taxon>
        <taxon>Ascomycota</taxon>
        <taxon>Pezizomycotina</taxon>
        <taxon>Pezizomycetes</taxon>
        <taxon>Pezizales</taxon>
        <taxon>Tuberaceae</taxon>
        <taxon>Choiromyces</taxon>
    </lineage>
</organism>
<dbReference type="Proteomes" id="UP000276215">
    <property type="component" value="Unassembled WGS sequence"/>
</dbReference>
<dbReference type="AlphaFoldDB" id="A0A3N4JX71"/>
<dbReference type="EMBL" id="ML120378">
    <property type="protein sequence ID" value="RPB00721.1"/>
    <property type="molecule type" value="Genomic_DNA"/>
</dbReference>
<proteinExistence type="predicted"/>
<evidence type="ECO:0000313" key="1">
    <source>
        <dbReference type="EMBL" id="RPB00721.1"/>
    </source>
</evidence>
<evidence type="ECO:0000313" key="2">
    <source>
        <dbReference type="Proteomes" id="UP000276215"/>
    </source>
</evidence>
<name>A0A3N4JX71_9PEZI</name>
<accession>A0A3N4JX71</accession>
<protein>
    <submittedName>
        <fullName evidence="1">Uncharacterized protein</fullName>
    </submittedName>
</protein>
<reference evidence="1 2" key="1">
    <citation type="journal article" date="2018" name="Nat. Ecol. Evol.">
        <title>Pezizomycetes genomes reveal the molecular basis of ectomycorrhizal truffle lifestyle.</title>
        <authorList>
            <person name="Murat C."/>
            <person name="Payen T."/>
            <person name="Noel B."/>
            <person name="Kuo A."/>
            <person name="Morin E."/>
            <person name="Chen J."/>
            <person name="Kohler A."/>
            <person name="Krizsan K."/>
            <person name="Balestrini R."/>
            <person name="Da Silva C."/>
            <person name="Montanini B."/>
            <person name="Hainaut M."/>
            <person name="Levati E."/>
            <person name="Barry K.W."/>
            <person name="Belfiori B."/>
            <person name="Cichocki N."/>
            <person name="Clum A."/>
            <person name="Dockter R.B."/>
            <person name="Fauchery L."/>
            <person name="Guy J."/>
            <person name="Iotti M."/>
            <person name="Le Tacon F."/>
            <person name="Lindquist E.A."/>
            <person name="Lipzen A."/>
            <person name="Malagnac F."/>
            <person name="Mello A."/>
            <person name="Molinier V."/>
            <person name="Miyauchi S."/>
            <person name="Poulain J."/>
            <person name="Riccioni C."/>
            <person name="Rubini A."/>
            <person name="Sitrit Y."/>
            <person name="Splivallo R."/>
            <person name="Traeger S."/>
            <person name="Wang M."/>
            <person name="Zifcakova L."/>
            <person name="Wipf D."/>
            <person name="Zambonelli A."/>
            <person name="Paolocci F."/>
            <person name="Nowrousian M."/>
            <person name="Ottonello S."/>
            <person name="Baldrian P."/>
            <person name="Spatafora J.W."/>
            <person name="Henrissat B."/>
            <person name="Nagy L.G."/>
            <person name="Aury J.M."/>
            <person name="Wincker P."/>
            <person name="Grigoriev I.V."/>
            <person name="Bonfante P."/>
            <person name="Martin F.M."/>
        </authorList>
    </citation>
    <scope>NUCLEOTIDE SEQUENCE [LARGE SCALE GENOMIC DNA]</scope>
    <source>
        <strain evidence="1 2">120613-1</strain>
    </source>
</reference>
<gene>
    <name evidence="1" type="ORF">L873DRAFT_764614</name>
</gene>
<sequence>MVNRAVCDILHVDEHDNPAVPGRSLAHTITKIAFLAPPLLPSAELAPPLTKLRTFLPIGNALPRCAIEKQGLLDYYWSIVLHEVRMRVKHGLVWGLHGNWETWKCGFIAR</sequence>
<keyword evidence="2" id="KW-1185">Reference proteome</keyword>